<evidence type="ECO:0000256" key="4">
    <source>
        <dbReference type="ARBA" id="ARBA00023136"/>
    </source>
</evidence>
<evidence type="ECO:0000256" key="1">
    <source>
        <dbReference type="ARBA" id="ARBA00004141"/>
    </source>
</evidence>
<feature type="domain" description="SLC12A transporter C-terminal" evidence="8">
    <location>
        <begin position="630"/>
        <end position="746"/>
    </location>
</feature>
<feature type="domain" description="Amino acid permease/ SLC12A" evidence="7">
    <location>
        <begin position="120"/>
        <end position="559"/>
    </location>
</feature>
<evidence type="ECO:0000256" key="2">
    <source>
        <dbReference type="ARBA" id="ARBA00022692"/>
    </source>
</evidence>
<comment type="caution">
    <text evidence="9">The sequence shown here is derived from an EMBL/GenBank/DDBJ whole genome shotgun (WGS) entry which is preliminary data.</text>
</comment>
<dbReference type="InterPro" id="IPR018491">
    <property type="entry name" value="SLC12_C"/>
</dbReference>
<feature type="transmembrane region" description="Helical" evidence="6">
    <location>
        <begin position="114"/>
        <end position="138"/>
    </location>
</feature>
<feature type="transmembrane region" description="Helical" evidence="6">
    <location>
        <begin position="353"/>
        <end position="376"/>
    </location>
</feature>
<keyword evidence="4 6" id="KW-0472">Membrane</keyword>
<organism evidence="9 10">
    <name type="scientific">Durusdinium trenchii</name>
    <dbReference type="NCBI Taxonomy" id="1381693"/>
    <lineage>
        <taxon>Eukaryota</taxon>
        <taxon>Sar</taxon>
        <taxon>Alveolata</taxon>
        <taxon>Dinophyceae</taxon>
        <taxon>Suessiales</taxon>
        <taxon>Symbiodiniaceae</taxon>
        <taxon>Durusdinium</taxon>
    </lineage>
</organism>
<name>A0ABP0M8B0_9DINO</name>
<feature type="region of interest" description="Disordered" evidence="5">
    <location>
        <begin position="883"/>
        <end position="902"/>
    </location>
</feature>
<feature type="transmembrane region" description="Helical" evidence="6">
    <location>
        <begin position="486"/>
        <end position="508"/>
    </location>
</feature>
<dbReference type="EMBL" id="CAXAMM010020335">
    <property type="protein sequence ID" value="CAK9047729.1"/>
    <property type="molecule type" value="Genomic_DNA"/>
</dbReference>
<dbReference type="Gene3D" id="1.20.1740.10">
    <property type="entry name" value="Amino acid/polyamine transporter I"/>
    <property type="match status" value="1"/>
</dbReference>
<feature type="transmembrane region" description="Helical" evidence="6">
    <location>
        <begin position="528"/>
        <end position="546"/>
    </location>
</feature>
<reference evidence="9 10" key="1">
    <citation type="submission" date="2024-02" db="EMBL/GenBank/DDBJ databases">
        <authorList>
            <person name="Chen Y."/>
            <person name="Shah S."/>
            <person name="Dougan E. K."/>
            <person name="Thang M."/>
            <person name="Chan C."/>
        </authorList>
    </citation>
    <scope>NUCLEOTIDE SEQUENCE [LARGE SCALE GENOMIC DNA]</scope>
</reference>
<evidence type="ECO:0000256" key="3">
    <source>
        <dbReference type="ARBA" id="ARBA00022989"/>
    </source>
</evidence>
<evidence type="ECO:0000259" key="7">
    <source>
        <dbReference type="Pfam" id="PF00324"/>
    </source>
</evidence>
<feature type="compositionally biased region" description="Polar residues" evidence="5">
    <location>
        <begin position="885"/>
        <end position="894"/>
    </location>
</feature>
<gene>
    <name evidence="9" type="ORF">SCF082_LOCUS26687</name>
</gene>
<keyword evidence="2 6" id="KW-0812">Transmembrane</keyword>
<dbReference type="Proteomes" id="UP001642464">
    <property type="component" value="Unassembled WGS sequence"/>
</dbReference>
<feature type="transmembrane region" description="Helical" evidence="6">
    <location>
        <begin position="463"/>
        <end position="480"/>
    </location>
</feature>
<evidence type="ECO:0000313" key="10">
    <source>
        <dbReference type="Proteomes" id="UP001642464"/>
    </source>
</evidence>
<dbReference type="Pfam" id="PF00324">
    <property type="entry name" value="AA_permease"/>
    <property type="match status" value="1"/>
</dbReference>
<proteinExistence type="predicted"/>
<evidence type="ECO:0000313" key="9">
    <source>
        <dbReference type="EMBL" id="CAK9047729.1"/>
    </source>
</evidence>
<evidence type="ECO:0000259" key="8">
    <source>
        <dbReference type="Pfam" id="PF03522"/>
    </source>
</evidence>
<feature type="transmembrane region" description="Helical" evidence="6">
    <location>
        <begin position="234"/>
        <end position="251"/>
    </location>
</feature>
<keyword evidence="10" id="KW-1185">Reference proteome</keyword>
<evidence type="ECO:0000256" key="6">
    <source>
        <dbReference type="SAM" id="Phobius"/>
    </source>
</evidence>
<feature type="domain" description="SLC12A transporter C-terminal" evidence="8">
    <location>
        <begin position="759"/>
        <end position="838"/>
    </location>
</feature>
<feature type="transmembrane region" description="Helical" evidence="6">
    <location>
        <begin position="144"/>
        <end position="176"/>
    </location>
</feature>
<feature type="region of interest" description="Disordered" evidence="5">
    <location>
        <begin position="1"/>
        <end position="22"/>
    </location>
</feature>
<dbReference type="PANTHER" id="PTHR11827:SF72">
    <property type="entry name" value="GH08340P"/>
    <property type="match status" value="1"/>
</dbReference>
<sequence length="1032" mass="114284">MDDEHESPIPGEGPSAVPATSVSICEPDMLTLERLNFARQESLESGVGDAEFVTKIDSDELARQAKELSSKVLSKKAGGAAPSDDETPKSKRSLLVESVLGGAKSDQHKKHKKGAFAGVFVPTCENMWGVLIFLRFYFVVGQAGILQALLCVLISFTAAFCTTSSMSAIVSSGGLVSKGGPYYMISRALGPSVGASVGIMYWLAITLLAVLEVLGAVEALLMAAPSLNFPGCKQAFGSGFMAVLVLSVWGGTNFVTKLGIFFVLIVFYTMGSYYAGIATAPLTEAAQANPWVTGISWDTFQKNWGPHYDSETNFGVVLSVFFPCFTGILSGANRADILKDPPKNIKDGTFGAIIFSFFMYSSFFLLWGCVADYRYLQGKEYYSDNNSTDDHHRRLAAGAGEHLVEEIVWNPFPNSAHIGIIISSLSQALQCLIVAPRLLQNIARDKILTIFDRIAPLSKHGEPVRALACTYIFGAALVLIGEVNAVAPLLTMCFLVAYTFMNFSCFVLTYVRSPGFRPSGMSRRRWRIWYMCTGLLGSLVCLSIMIIVSQLWALVALVTSFCLYLYINWRLEQAEWGSALDGIRYQLALNSLIQLEESGHHAVNWRPQVLVLYRIHLSEELKGIKHHEILRFYSYLRKGNGFACVACVLESDTKDEHAMHKASIEKDVIKSIMREEQIRGFAECVVAPSWSEGVNYIIQLSGIGGLAPNTVLINWPSKWKSHPHKAQEFLSVVTTALAAEKSVLAVKGLKDMPLQAVVGTIDVWWMIHDGGFMILLSWLLLQHRMWRQCHIRVFTITEGVSEERAKNAAKLLAETLRNRRLFDVDVEVVIVDDEMIQPYTYDWSLRVDQRHKFVQQLHGAQGLNADAIPLEIDDLFKMEEENASDAGNNHTPTGTLKPVVSSKEGTTGQVAVCDLRAASECPDISEHASKHIADWKHDTAPVKLEVQKSSTKERPALAAQAEWDRVASFTKLNDMIARRSKRSQLVVMNMPDIWSTEESEVNHFMTYCDTMTKGLDRVLFVHSSGHEVFEIG</sequence>
<dbReference type="InterPro" id="IPR004842">
    <property type="entry name" value="SLC12A_fam"/>
</dbReference>
<accession>A0ABP0M8B0</accession>
<evidence type="ECO:0000256" key="5">
    <source>
        <dbReference type="SAM" id="MobiDB-lite"/>
    </source>
</evidence>
<comment type="subcellular location">
    <subcellularLocation>
        <location evidence="1">Membrane</location>
        <topology evidence="1">Multi-pass membrane protein</topology>
    </subcellularLocation>
</comment>
<feature type="transmembrane region" description="Helical" evidence="6">
    <location>
        <begin position="188"/>
        <end position="214"/>
    </location>
</feature>
<keyword evidence="3 6" id="KW-1133">Transmembrane helix</keyword>
<feature type="transmembrane region" description="Helical" evidence="6">
    <location>
        <begin position="258"/>
        <end position="277"/>
    </location>
</feature>
<protein>
    <submittedName>
        <fullName evidence="9">Solute carrier family 12 member 7 (Electroneutral potassium-chloride cotransporter 4) (K-Cl cotransporter 4)</fullName>
    </submittedName>
</protein>
<dbReference type="Pfam" id="PF03522">
    <property type="entry name" value="SLC12"/>
    <property type="match status" value="2"/>
</dbReference>
<dbReference type="InterPro" id="IPR004841">
    <property type="entry name" value="AA-permease/SLC12A_dom"/>
</dbReference>
<dbReference type="PANTHER" id="PTHR11827">
    <property type="entry name" value="SOLUTE CARRIER FAMILY 12, CATION COTRANSPORTERS"/>
    <property type="match status" value="1"/>
</dbReference>